<protein>
    <submittedName>
        <fullName evidence="2">HD domain-containing protein</fullName>
    </submittedName>
</protein>
<evidence type="ECO:0000313" key="2">
    <source>
        <dbReference type="EMBL" id="MBC6466511.1"/>
    </source>
</evidence>
<dbReference type="EMBL" id="JABVEC010000008">
    <property type="protein sequence ID" value="MBC6466511.1"/>
    <property type="molecule type" value="Genomic_DNA"/>
</dbReference>
<dbReference type="SUPFAM" id="SSF109604">
    <property type="entry name" value="HD-domain/PDEase-like"/>
    <property type="match status" value="1"/>
</dbReference>
<feature type="domain" description="HD" evidence="1">
    <location>
        <begin position="39"/>
        <end position="140"/>
    </location>
</feature>
<dbReference type="InterPro" id="IPR006674">
    <property type="entry name" value="HD_domain"/>
</dbReference>
<evidence type="ECO:0000313" key="3">
    <source>
        <dbReference type="Proteomes" id="UP000805614"/>
    </source>
</evidence>
<comment type="caution">
    <text evidence="2">The sequence shown here is derived from an EMBL/GenBank/DDBJ whole genome shotgun (WGS) entry which is preliminary data.</text>
</comment>
<dbReference type="Gene3D" id="1.10.3210.10">
    <property type="entry name" value="Hypothetical protein af1432"/>
    <property type="match status" value="1"/>
</dbReference>
<keyword evidence="3" id="KW-1185">Reference proteome</keyword>
<accession>A0ABR7LP31</accession>
<organism evidence="2 3">
    <name type="scientific">Actinomadura alba</name>
    <dbReference type="NCBI Taxonomy" id="406431"/>
    <lineage>
        <taxon>Bacteria</taxon>
        <taxon>Bacillati</taxon>
        <taxon>Actinomycetota</taxon>
        <taxon>Actinomycetes</taxon>
        <taxon>Streptosporangiales</taxon>
        <taxon>Thermomonosporaceae</taxon>
        <taxon>Actinomadura</taxon>
    </lineage>
</organism>
<dbReference type="RefSeq" id="WP_187243516.1">
    <property type="nucleotide sequence ID" value="NZ_BAAAOK010000009.1"/>
</dbReference>
<sequence>MVSAALNHVMTDPSEPPLRPLPPRVCALLETLAAAPRLAAHLRAVYDTACELTLALERHYPALSYDREAVLFGAATHDIGKTMHPAELSGPGTAHECAGYELLRKHAVEEHLARFARTHATWTAPDVTVEDLLVSLADKIWKGKRVTELEQLVIGHLTSVSGQQPWEAFLTLDDILGHLAADADARLAFQTRHALPGPRLPLD</sequence>
<dbReference type="Pfam" id="PF01966">
    <property type="entry name" value="HD"/>
    <property type="match status" value="1"/>
</dbReference>
<name>A0ABR7LP31_9ACTN</name>
<dbReference type="Proteomes" id="UP000805614">
    <property type="component" value="Unassembled WGS sequence"/>
</dbReference>
<proteinExistence type="predicted"/>
<gene>
    <name evidence="2" type="ORF">HKK74_13495</name>
</gene>
<reference evidence="2 3" key="1">
    <citation type="submission" date="2020-06" db="EMBL/GenBank/DDBJ databases">
        <title>Actinomadura xiongansis sp. nov., isolated from soil of Baiyangdian.</title>
        <authorList>
            <person name="Zhang X."/>
        </authorList>
    </citation>
    <scope>NUCLEOTIDE SEQUENCE [LARGE SCALE GENOMIC DNA]</scope>
    <source>
        <strain evidence="2 3">HBUM206468</strain>
    </source>
</reference>
<evidence type="ECO:0000259" key="1">
    <source>
        <dbReference type="Pfam" id="PF01966"/>
    </source>
</evidence>